<keyword evidence="3 6" id="KW-0812">Transmembrane</keyword>
<comment type="caution">
    <text evidence="7">The sequence shown here is derived from an EMBL/GenBank/DDBJ whole genome shotgun (WGS) entry which is preliminary data.</text>
</comment>
<feature type="transmembrane region" description="Helical" evidence="6">
    <location>
        <begin position="32"/>
        <end position="51"/>
    </location>
</feature>
<protein>
    <submittedName>
        <fullName evidence="7">Lysoplasmalogenase</fullName>
    </submittedName>
</protein>
<feature type="transmembrane region" description="Helical" evidence="6">
    <location>
        <begin position="205"/>
        <end position="226"/>
    </location>
</feature>
<reference evidence="7" key="1">
    <citation type="submission" date="2020-10" db="EMBL/GenBank/DDBJ databases">
        <authorList>
            <person name="Gilroy R."/>
        </authorList>
    </citation>
    <scope>NUCLEOTIDE SEQUENCE</scope>
    <source>
        <strain evidence="7">23406</strain>
    </source>
</reference>
<feature type="transmembrane region" description="Helical" evidence="6">
    <location>
        <begin position="57"/>
        <end position="76"/>
    </location>
</feature>
<sequence>MIVVYSVLGAVSVLSAGLSGTFYLRKNPRLRFVFKFVASLCFFFLGIAATASAQLSVYAVLVLSALSLGMLGDLFLCSEGLVLHQNKMMFDAFGLLTFLGGHLFFIALFFSTTPFDFRLLPVALILTVGLCASIAVKAVSFGKLTPVFLIYSVVLGLMVVSTLNYYLSAPSLKSTLALSAGVLFALSDSLIIFKDYGKRKGHPVLVYAVLITYYVAQCLFAVTIAMNH</sequence>
<evidence type="ECO:0000256" key="6">
    <source>
        <dbReference type="SAM" id="Phobius"/>
    </source>
</evidence>
<feature type="transmembrane region" description="Helical" evidence="6">
    <location>
        <begin position="148"/>
        <end position="168"/>
    </location>
</feature>
<comment type="similarity">
    <text evidence="2">Belongs to the TMEM86 family.</text>
</comment>
<name>A0A9D1NCX1_9FIRM</name>
<dbReference type="AlphaFoldDB" id="A0A9D1NCX1"/>
<dbReference type="InterPro" id="IPR012506">
    <property type="entry name" value="TMEM86B-like"/>
</dbReference>
<keyword evidence="5 6" id="KW-0472">Membrane</keyword>
<gene>
    <name evidence="7" type="ORF">IAB14_06760</name>
</gene>
<dbReference type="PANTHER" id="PTHR31885:SF6">
    <property type="entry name" value="GH04784P"/>
    <property type="match status" value="1"/>
</dbReference>
<dbReference type="GO" id="GO:0016020">
    <property type="term" value="C:membrane"/>
    <property type="evidence" value="ECO:0007669"/>
    <property type="project" value="UniProtKB-SubCell"/>
</dbReference>
<evidence type="ECO:0000256" key="4">
    <source>
        <dbReference type="ARBA" id="ARBA00022989"/>
    </source>
</evidence>
<organism evidence="7 8">
    <name type="scientific">Candidatus Stercoripulliclostridium merdipullorum</name>
    <dbReference type="NCBI Taxonomy" id="2840952"/>
    <lineage>
        <taxon>Bacteria</taxon>
        <taxon>Bacillati</taxon>
        <taxon>Bacillota</taxon>
        <taxon>Clostridia</taxon>
        <taxon>Eubacteriales</taxon>
        <taxon>Candidatus Stercoripulliclostridium</taxon>
    </lineage>
</organism>
<reference evidence="7" key="2">
    <citation type="journal article" date="2021" name="PeerJ">
        <title>Extensive microbial diversity within the chicken gut microbiome revealed by metagenomics and culture.</title>
        <authorList>
            <person name="Gilroy R."/>
            <person name="Ravi A."/>
            <person name="Getino M."/>
            <person name="Pursley I."/>
            <person name="Horton D.L."/>
            <person name="Alikhan N.F."/>
            <person name="Baker D."/>
            <person name="Gharbi K."/>
            <person name="Hall N."/>
            <person name="Watson M."/>
            <person name="Adriaenssens E.M."/>
            <person name="Foster-Nyarko E."/>
            <person name="Jarju S."/>
            <person name="Secka A."/>
            <person name="Antonio M."/>
            <person name="Oren A."/>
            <person name="Chaudhuri R.R."/>
            <person name="La Ragione R."/>
            <person name="Hildebrand F."/>
            <person name="Pallen M.J."/>
        </authorList>
    </citation>
    <scope>NUCLEOTIDE SEQUENCE</scope>
    <source>
        <strain evidence="7">23406</strain>
    </source>
</reference>
<comment type="subcellular location">
    <subcellularLocation>
        <location evidence="1">Membrane</location>
        <topology evidence="1">Multi-pass membrane protein</topology>
    </subcellularLocation>
</comment>
<feature type="transmembrane region" description="Helical" evidence="6">
    <location>
        <begin position="117"/>
        <end position="136"/>
    </location>
</feature>
<dbReference type="Pfam" id="PF07947">
    <property type="entry name" value="YhhN"/>
    <property type="match status" value="1"/>
</dbReference>
<evidence type="ECO:0000313" key="7">
    <source>
        <dbReference type="EMBL" id="HIV00794.1"/>
    </source>
</evidence>
<evidence type="ECO:0000256" key="2">
    <source>
        <dbReference type="ARBA" id="ARBA00007375"/>
    </source>
</evidence>
<feature type="transmembrane region" description="Helical" evidence="6">
    <location>
        <begin position="88"/>
        <end position="111"/>
    </location>
</feature>
<evidence type="ECO:0000313" key="8">
    <source>
        <dbReference type="Proteomes" id="UP000886891"/>
    </source>
</evidence>
<evidence type="ECO:0000256" key="1">
    <source>
        <dbReference type="ARBA" id="ARBA00004141"/>
    </source>
</evidence>
<dbReference type="Proteomes" id="UP000886891">
    <property type="component" value="Unassembled WGS sequence"/>
</dbReference>
<feature type="transmembrane region" description="Helical" evidence="6">
    <location>
        <begin position="6"/>
        <end position="25"/>
    </location>
</feature>
<proteinExistence type="inferred from homology"/>
<accession>A0A9D1NCX1</accession>
<dbReference type="PANTHER" id="PTHR31885">
    <property type="entry name" value="GH04784P"/>
    <property type="match status" value="1"/>
</dbReference>
<dbReference type="GO" id="GO:0016787">
    <property type="term" value="F:hydrolase activity"/>
    <property type="evidence" value="ECO:0007669"/>
    <property type="project" value="TreeGrafter"/>
</dbReference>
<feature type="transmembrane region" description="Helical" evidence="6">
    <location>
        <begin position="174"/>
        <end position="193"/>
    </location>
</feature>
<keyword evidence="4 6" id="KW-1133">Transmembrane helix</keyword>
<evidence type="ECO:0000256" key="5">
    <source>
        <dbReference type="ARBA" id="ARBA00023136"/>
    </source>
</evidence>
<dbReference type="EMBL" id="DVOH01000055">
    <property type="protein sequence ID" value="HIV00794.1"/>
    <property type="molecule type" value="Genomic_DNA"/>
</dbReference>
<evidence type="ECO:0000256" key="3">
    <source>
        <dbReference type="ARBA" id="ARBA00022692"/>
    </source>
</evidence>